<protein>
    <submittedName>
        <fullName evidence="2">Uncharacterized protein</fullName>
    </submittedName>
</protein>
<dbReference type="HOGENOM" id="CLU_874038_0_0_6"/>
<feature type="signal peptide" evidence="1">
    <location>
        <begin position="1"/>
        <end position="19"/>
    </location>
</feature>
<evidence type="ECO:0000313" key="2">
    <source>
        <dbReference type="EMBL" id="ABE56756.1"/>
    </source>
</evidence>
<accession>Q12IH0</accession>
<keyword evidence="1" id="KW-0732">Signal</keyword>
<dbReference type="STRING" id="318161.Sden_3481"/>
<dbReference type="RefSeq" id="WP_011497897.1">
    <property type="nucleotide sequence ID" value="NC_007954.1"/>
</dbReference>
<keyword evidence="3" id="KW-1185">Reference proteome</keyword>
<dbReference type="Proteomes" id="UP000001982">
    <property type="component" value="Chromosome"/>
</dbReference>
<proteinExistence type="predicted"/>
<dbReference type="eggNOG" id="ENOG5031EC8">
    <property type="taxonomic scope" value="Bacteria"/>
</dbReference>
<reference evidence="2 3" key="1">
    <citation type="submission" date="2006-03" db="EMBL/GenBank/DDBJ databases">
        <title>Complete sequence of Shewanella denitrificans OS217.</title>
        <authorList>
            <consortium name="US DOE Joint Genome Institute"/>
            <person name="Copeland A."/>
            <person name="Lucas S."/>
            <person name="Lapidus A."/>
            <person name="Barry K."/>
            <person name="Detter J.C."/>
            <person name="Glavina del Rio T."/>
            <person name="Hammon N."/>
            <person name="Israni S."/>
            <person name="Dalin E."/>
            <person name="Tice H."/>
            <person name="Pitluck S."/>
            <person name="Brettin T."/>
            <person name="Bruce D."/>
            <person name="Han C."/>
            <person name="Tapia R."/>
            <person name="Gilna P."/>
            <person name="Kiss H."/>
            <person name="Schmutz J."/>
            <person name="Larimer F."/>
            <person name="Land M."/>
            <person name="Hauser L."/>
            <person name="Kyrpides N."/>
            <person name="Lykidis A."/>
            <person name="Richardson P."/>
        </authorList>
    </citation>
    <scope>NUCLEOTIDE SEQUENCE [LARGE SCALE GENOMIC DNA]</scope>
    <source>
        <strain evidence="3">OS217 / ATCC BAA-1090 / DSM 15013</strain>
    </source>
</reference>
<name>Q12IH0_SHEDO</name>
<dbReference type="EMBL" id="CP000302">
    <property type="protein sequence ID" value="ABE56756.1"/>
    <property type="molecule type" value="Genomic_DNA"/>
</dbReference>
<sequence length="318" mass="35913">MLRLLALFLVVCISANAYAAELIKDYLINAQVYQWYGDLDASQQWHEKYPNAKVDLKEYAPELIRGQSQGEPLEQAYWQTGAHHILDISPLPESTPGLTQVRVTVEFYPQADNDEPVQGYYLQQLLSFEHQSHSSSPSLNSSFSPRLSKVETEFIEQDDFGSRFIASSDTNLIRGFLYRWTLGLDEPETDNLSLWLSPEAKLALAEAQITSIADYQAYLGGLGLTQSRRAIKNLQIQPVSAAKAISAEQDSIEGRHSRVEYRVEFEYQWSALNGEGEIEMANIGVVIYLHVQQGRVQVKGYQEQYLAPKTDLGAEIRC</sequence>
<feature type="chain" id="PRO_5004181409" evidence="1">
    <location>
        <begin position="20"/>
        <end position="318"/>
    </location>
</feature>
<organism evidence="2 3">
    <name type="scientific">Shewanella denitrificans (strain OS217 / ATCC BAA-1090 / DSM 15013)</name>
    <dbReference type="NCBI Taxonomy" id="318161"/>
    <lineage>
        <taxon>Bacteria</taxon>
        <taxon>Pseudomonadati</taxon>
        <taxon>Pseudomonadota</taxon>
        <taxon>Gammaproteobacteria</taxon>
        <taxon>Alteromonadales</taxon>
        <taxon>Shewanellaceae</taxon>
        <taxon>Shewanella</taxon>
    </lineage>
</organism>
<dbReference type="KEGG" id="sdn:Sden_3481"/>
<evidence type="ECO:0000256" key="1">
    <source>
        <dbReference type="SAM" id="SignalP"/>
    </source>
</evidence>
<gene>
    <name evidence="2" type="ordered locus">Sden_3481</name>
</gene>
<dbReference type="OrthoDB" id="6371712at2"/>
<evidence type="ECO:0000313" key="3">
    <source>
        <dbReference type="Proteomes" id="UP000001982"/>
    </source>
</evidence>
<dbReference type="AlphaFoldDB" id="Q12IH0"/>